<accession>A0A0C5VQS9</accession>
<dbReference type="STRING" id="1445510.YC6258_04584"/>
<proteinExistence type="predicted"/>
<dbReference type="AlphaFoldDB" id="A0A0C5VQS9"/>
<keyword evidence="2" id="KW-1185">Reference proteome</keyword>
<reference evidence="1 2" key="1">
    <citation type="submission" date="2014-01" db="EMBL/GenBank/DDBJ databases">
        <title>Full genme sequencing of cellulolytic bacterium Gynuella sunshinyii YC6258T gen. nov., sp. nov.</title>
        <authorList>
            <person name="Khan H."/>
            <person name="Chung E.J."/>
            <person name="Chung Y.R."/>
        </authorList>
    </citation>
    <scope>NUCLEOTIDE SEQUENCE [LARGE SCALE GENOMIC DNA]</scope>
    <source>
        <strain evidence="1 2">YC6258</strain>
    </source>
</reference>
<evidence type="ECO:0000313" key="2">
    <source>
        <dbReference type="Proteomes" id="UP000032266"/>
    </source>
</evidence>
<organism evidence="1 2">
    <name type="scientific">Gynuella sunshinyii YC6258</name>
    <dbReference type="NCBI Taxonomy" id="1445510"/>
    <lineage>
        <taxon>Bacteria</taxon>
        <taxon>Pseudomonadati</taxon>
        <taxon>Pseudomonadota</taxon>
        <taxon>Gammaproteobacteria</taxon>
        <taxon>Oceanospirillales</taxon>
        <taxon>Saccharospirillaceae</taxon>
        <taxon>Gynuella</taxon>
    </lineage>
</organism>
<sequence>MPVTVDTRKYQLLEKLDVLYQEGFLTRTGKSMEITAPEYLVVPAYEFNLAAKGKTVFDPDLGFVVAELRFVKLEQITWPVDGDMRLLKGVFRYRYASVPEWIWAPAFDHYLDAGHMRENLPAGYHAEFSMRYDNQVWVIEQVKF</sequence>
<protein>
    <submittedName>
        <fullName evidence="1">Uncharacterized protein</fullName>
    </submittedName>
</protein>
<evidence type="ECO:0000313" key="1">
    <source>
        <dbReference type="EMBL" id="AJQ96616.1"/>
    </source>
</evidence>
<dbReference type="HOGENOM" id="CLU_1793780_0_0_6"/>
<dbReference type="EMBL" id="CP007142">
    <property type="protein sequence ID" value="AJQ96616.1"/>
    <property type="molecule type" value="Genomic_DNA"/>
</dbReference>
<dbReference type="Proteomes" id="UP000032266">
    <property type="component" value="Chromosome"/>
</dbReference>
<dbReference type="KEGG" id="gsn:YC6258_04584"/>
<name>A0A0C5VQS9_9GAMM</name>
<gene>
    <name evidence="1" type="ORF">YC6258_04584</name>
</gene>